<dbReference type="Pfam" id="PF00929">
    <property type="entry name" value="RNase_T"/>
    <property type="match status" value="1"/>
</dbReference>
<keyword evidence="3" id="KW-0269">Exonuclease</keyword>
<accession>A0A6C0AGG1</accession>
<protein>
    <recommendedName>
        <fullName evidence="4">Exonuclease domain-containing protein</fullName>
    </recommendedName>
</protein>
<dbReference type="InterPro" id="IPR013520">
    <property type="entry name" value="Ribonucl_H"/>
</dbReference>
<evidence type="ECO:0000259" key="4">
    <source>
        <dbReference type="SMART" id="SM00479"/>
    </source>
</evidence>
<dbReference type="SMART" id="SM00479">
    <property type="entry name" value="EXOIII"/>
    <property type="match status" value="1"/>
</dbReference>
<reference evidence="5" key="1">
    <citation type="journal article" date="2020" name="Nature">
        <title>Giant virus diversity and host interactions through global metagenomics.</title>
        <authorList>
            <person name="Schulz F."/>
            <person name="Roux S."/>
            <person name="Paez-Espino D."/>
            <person name="Jungbluth S."/>
            <person name="Walsh D.A."/>
            <person name="Denef V.J."/>
            <person name="McMahon K.D."/>
            <person name="Konstantinidis K.T."/>
            <person name="Eloe-Fadrosh E.A."/>
            <person name="Kyrpides N.C."/>
            <person name="Woyke T."/>
        </authorList>
    </citation>
    <scope>NUCLEOTIDE SEQUENCE</scope>
    <source>
        <strain evidence="5">GVMAG-S-1024976-23</strain>
    </source>
</reference>
<dbReference type="PANTHER" id="PTHR30231:SF4">
    <property type="entry name" value="PROTEIN NEN2"/>
    <property type="match status" value="1"/>
</dbReference>
<keyword evidence="1" id="KW-0540">Nuclease</keyword>
<dbReference type="InterPro" id="IPR036397">
    <property type="entry name" value="RNaseH_sf"/>
</dbReference>
<evidence type="ECO:0000256" key="1">
    <source>
        <dbReference type="ARBA" id="ARBA00022722"/>
    </source>
</evidence>
<organism evidence="5">
    <name type="scientific">viral metagenome</name>
    <dbReference type="NCBI Taxonomy" id="1070528"/>
    <lineage>
        <taxon>unclassified sequences</taxon>
        <taxon>metagenomes</taxon>
        <taxon>organismal metagenomes</taxon>
    </lineage>
</organism>
<sequence>MNNIFVLFDFETTGLDPFKNNRIVQIGAILLRTKNKNNVSFDKIVHPKIPVSKYSVASKIHKISTNRLRNAKSFKYIFKEFADWLCSIKKNDENIILCGHNSFDFDNNFLVVEMLRYNLEEYIPFDIFLSDSLHIFRSWFPNEKSHSLPILYKNILNKELIGAHNALTDVNAMRKIMCKYNKIQTQHNQDYNIEKNMIELCNLRNIKDEIIRIKQKIIQENINLLPEIFYIRSDKYNKHIIKKDGGRWDDINRAYYYNSKQMYDNAIENVRIIF</sequence>
<keyword evidence="2" id="KW-0378">Hydrolase</keyword>
<name>A0A6C0AGG1_9ZZZZ</name>
<feature type="domain" description="Exonuclease" evidence="4">
    <location>
        <begin position="4"/>
        <end position="186"/>
    </location>
</feature>
<evidence type="ECO:0000256" key="3">
    <source>
        <dbReference type="ARBA" id="ARBA00022839"/>
    </source>
</evidence>
<dbReference type="GO" id="GO:0008408">
    <property type="term" value="F:3'-5' exonuclease activity"/>
    <property type="evidence" value="ECO:0007669"/>
    <property type="project" value="TreeGrafter"/>
</dbReference>
<proteinExistence type="predicted"/>
<dbReference type="InterPro" id="IPR012337">
    <property type="entry name" value="RNaseH-like_sf"/>
</dbReference>
<dbReference type="GO" id="GO:0003676">
    <property type="term" value="F:nucleic acid binding"/>
    <property type="evidence" value="ECO:0007669"/>
    <property type="project" value="InterPro"/>
</dbReference>
<dbReference type="EMBL" id="MN740605">
    <property type="protein sequence ID" value="QHS78812.1"/>
    <property type="molecule type" value="Genomic_DNA"/>
</dbReference>
<evidence type="ECO:0000256" key="2">
    <source>
        <dbReference type="ARBA" id="ARBA00022801"/>
    </source>
</evidence>
<dbReference type="AlphaFoldDB" id="A0A6C0AGG1"/>
<dbReference type="Gene3D" id="3.30.420.10">
    <property type="entry name" value="Ribonuclease H-like superfamily/Ribonuclease H"/>
    <property type="match status" value="1"/>
</dbReference>
<dbReference type="CDD" id="cd06127">
    <property type="entry name" value="DEDDh"/>
    <property type="match status" value="1"/>
</dbReference>
<evidence type="ECO:0000313" key="5">
    <source>
        <dbReference type="EMBL" id="QHS78812.1"/>
    </source>
</evidence>
<dbReference type="SUPFAM" id="SSF53098">
    <property type="entry name" value="Ribonuclease H-like"/>
    <property type="match status" value="1"/>
</dbReference>
<dbReference type="PANTHER" id="PTHR30231">
    <property type="entry name" value="DNA POLYMERASE III SUBUNIT EPSILON"/>
    <property type="match status" value="1"/>
</dbReference>